<gene>
    <name evidence="1" type="ORF">BDN72DRAFT_906966</name>
</gene>
<dbReference type="Proteomes" id="UP000308600">
    <property type="component" value="Unassembled WGS sequence"/>
</dbReference>
<sequence>MSPFNKKSWCDALCGTSSYAASSAFPTEAIWQRVSPASPNSTLISKTRAIPFTVVVVGMVDPDRTACGLLGNYTGPPLQLDRTKFDLVLSKPNSENFGSDFDRAVQNLRDLQKATLKTMYRTVEKIGALDFIKLGPKMFKKRKVPLAKPHLDASGAYDQPNADDPTLNWPIPNVYHEAFQALVYEQEITPLRVFDCDGSIIPTREIQDKICGCLVEMAFQLRHYIWADKFSEYYTPDIKQIRVLERFSYTRQEDLFSAADGPVSFGVPIVAESPQESNKSRSETFEPESSGSGSGGKPVAAAVGDSVESHAKTGDESHSGNTAGDSAGNGGDGVIGDKIVEKRKVAPTSAQDSARDQSAAKKPRTVEKGK</sequence>
<name>A0ACD2ZXG1_9AGAR</name>
<keyword evidence="2" id="KW-1185">Reference proteome</keyword>
<evidence type="ECO:0000313" key="1">
    <source>
        <dbReference type="EMBL" id="TFK58208.1"/>
    </source>
</evidence>
<organism evidence="1 2">
    <name type="scientific">Pluteus cervinus</name>
    <dbReference type="NCBI Taxonomy" id="181527"/>
    <lineage>
        <taxon>Eukaryota</taxon>
        <taxon>Fungi</taxon>
        <taxon>Dikarya</taxon>
        <taxon>Basidiomycota</taxon>
        <taxon>Agaricomycotina</taxon>
        <taxon>Agaricomycetes</taxon>
        <taxon>Agaricomycetidae</taxon>
        <taxon>Agaricales</taxon>
        <taxon>Pluteineae</taxon>
        <taxon>Pluteaceae</taxon>
        <taxon>Pluteus</taxon>
    </lineage>
</organism>
<reference evidence="1 2" key="1">
    <citation type="journal article" date="2019" name="Nat. Ecol. Evol.">
        <title>Megaphylogeny resolves global patterns of mushroom evolution.</title>
        <authorList>
            <person name="Varga T."/>
            <person name="Krizsan K."/>
            <person name="Foldi C."/>
            <person name="Dima B."/>
            <person name="Sanchez-Garcia M."/>
            <person name="Sanchez-Ramirez S."/>
            <person name="Szollosi G.J."/>
            <person name="Szarkandi J.G."/>
            <person name="Papp V."/>
            <person name="Albert L."/>
            <person name="Andreopoulos W."/>
            <person name="Angelini C."/>
            <person name="Antonin V."/>
            <person name="Barry K.W."/>
            <person name="Bougher N.L."/>
            <person name="Buchanan P."/>
            <person name="Buyck B."/>
            <person name="Bense V."/>
            <person name="Catcheside P."/>
            <person name="Chovatia M."/>
            <person name="Cooper J."/>
            <person name="Damon W."/>
            <person name="Desjardin D."/>
            <person name="Finy P."/>
            <person name="Geml J."/>
            <person name="Haridas S."/>
            <person name="Hughes K."/>
            <person name="Justo A."/>
            <person name="Karasinski D."/>
            <person name="Kautmanova I."/>
            <person name="Kiss B."/>
            <person name="Kocsube S."/>
            <person name="Kotiranta H."/>
            <person name="LaButti K.M."/>
            <person name="Lechner B.E."/>
            <person name="Liimatainen K."/>
            <person name="Lipzen A."/>
            <person name="Lukacs Z."/>
            <person name="Mihaltcheva S."/>
            <person name="Morgado L.N."/>
            <person name="Niskanen T."/>
            <person name="Noordeloos M.E."/>
            <person name="Ohm R.A."/>
            <person name="Ortiz-Santana B."/>
            <person name="Ovrebo C."/>
            <person name="Racz N."/>
            <person name="Riley R."/>
            <person name="Savchenko A."/>
            <person name="Shiryaev A."/>
            <person name="Soop K."/>
            <person name="Spirin V."/>
            <person name="Szebenyi C."/>
            <person name="Tomsovsky M."/>
            <person name="Tulloss R.E."/>
            <person name="Uehling J."/>
            <person name="Grigoriev I.V."/>
            <person name="Vagvolgyi C."/>
            <person name="Papp T."/>
            <person name="Martin F.M."/>
            <person name="Miettinen O."/>
            <person name="Hibbett D.S."/>
            <person name="Nagy L.G."/>
        </authorList>
    </citation>
    <scope>NUCLEOTIDE SEQUENCE [LARGE SCALE GENOMIC DNA]</scope>
    <source>
        <strain evidence="1 2">NL-1719</strain>
    </source>
</reference>
<proteinExistence type="predicted"/>
<protein>
    <submittedName>
        <fullName evidence="1">Uncharacterized protein</fullName>
    </submittedName>
</protein>
<accession>A0ACD2ZXG1</accession>
<evidence type="ECO:0000313" key="2">
    <source>
        <dbReference type="Proteomes" id="UP000308600"/>
    </source>
</evidence>
<dbReference type="EMBL" id="ML209542">
    <property type="protein sequence ID" value="TFK58208.1"/>
    <property type="molecule type" value="Genomic_DNA"/>
</dbReference>